<dbReference type="Proteomes" id="UP000824025">
    <property type="component" value="Unassembled WGS sequence"/>
</dbReference>
<dbReference type="GO" id="GO:0016747">
    <property type="term" value="F:acyltransferase activity, transferring groups other than amino-acyl groups"/>
    <property type="evidence" value="ECO:0007669"/>
    <property type="project" value="InterPro"/>
</dbReference>
<reference evidence="2" key="2">
    <citation type="submission" date="2021-04" db="EMBL/GenBank/DDBJ databases">
        <authorList>
            <person name="Gilroy R."/>
        </authorList>
    </citation>
    <scope>NUCLEOTIDE SEQUENCE</scope>
    <source>
        <strain evidence="2">CHK192-19661</strain>
    </source>
</reference>
<evidence type="ECO:0000259" key="1">
    <source>
        <dbReference type="PROSITE" id="PS51186"/>
    </source>
</evidence>
<dbReference type="InterPro" id="IPR000182">
    <property type="entry name" value="GNAT_dom"/>
</dbReference>
<sequence>MDFELAVWREDLVPSLAESAADVRVPQYLRDSFPHPYTAEDARAFISFAKGEGEKGDLYRAVVAEGKAVGGIAVTRGQDVYRRSAEIGYWLTPAYWGRGIMTEAVRRICRETFEKTDIVRIYAEVFAPNAASLRVLEKCGFVREGIKRRSVFKNGEFCDSIVMALIKE</sequence>
<feature type="domain" description="N-acetyltransferase" evidence="1">
    <location>
        <begin position="3"/>
        <end position="168"/>
    </location>
</feature>
<dbReference type="Pfam" id="PF13302">
    <property type="entry name" value="Acetyltransf_3"/>
    <property type="match status" value="1"/>
</dbReference>
<proteinExistence type="predicted"/>
<dbReference type="AlphaFoldDB" id="A0A9D2II51"/>
<evidence type="ECO:0000313" key="2">
    <source>
        <dbReference type="EMBL" id="HIZ09972.1"/>
    </source>
</evidence>
<comment type="caution">
    <text evidence="2">The sequence shown here is derived from an EMBL/GenBank/DDBJ whole genome shotgun (WGS) entry which is preliminary data.</text>
</comment>
<name>A0A9D2II51_9FIRM</name>
<gene>
    <name evidence="2" type="ORF">H9726_05745</name>
</gene>
<protein>
    <submittedName>
        <fullName evidence="2">GNAT family N-acetyltransferase</fullName>
    </submittedName>
</protein>
<accession>A0A9D2II51</accession>
<dbReference type="PROSITE" id="PS51186">
    <property type="entry name" value="GNAT"/>
    <property type="match status" value="1"/>
</dbReference>
<evidence type="ECO:0000313" key="3">
    <source>
        <dbReference type="Proteomes" id="UP000824025"/>
    </source>
</evidence>
<dbReference type="SUPFAM" id="SSF55729">
    <property type="entry name" value="Acyl-CoA N-acyltransferases (Nat)"/>
    <property type="match status" value="1"/>
</dbReference>
<reference evidence="2" key="1">
    <citation type="journal article" date="2021" name="PeerJ">
        <title>Extensive microbial diversity within the chicken gut microbiome revealed by metagenomics and culture.</title>
        <authorList>
            <person name="Gilroy R."/>
            <person name="Ravi A."/>
            <person name="Getino M."/>
            <person name="Pursley I."/>
            <person name="Horton D.L."/>
            <person name="Alikhan N.F."/>
            <person name="Baker D."/>
            <person name="Gharbi K."/>
            <person name="Hall N."/>
            <person name="Watson M."/>
            <person name="Adriaenssens E.M."/>
            <person name="Foster-Nyarko E."/>
            <person name="Jarju S."/>
            <person name="Secka A."/>
            <person name="Antonio M."/>
            <person name="Oren A."/>
            <person name="Chaudhuri R.R."/>
            <person name="La Ragione R."/>
            <person name="Hildebrand F."/>
            <person name="Pallen M.J."/>
        </authorList>
    </citation>
    <scope>NUCLEOTIDE SEQUENCE</scope>
    <source>
        <strain evidence="2">CHK192-19661</strain>
    </source>
</reference>
<dbReference type="Gene3D" id="3.40.630.30">
    <property type="match status" value="1"/>
</dbReference>
<dbReference type="PANTHER" id="PTHR43328:SF1">
    <property type="entry name" value="N-ACETYLTRANSFERASE DOMAIN-CONTAINING PROTEIN"/>
    <property type="match status" value="1"/>
</dbReference>
<dbReference type="InterPro" id="IPR016181">
    <property type="entry name" value="Acyl_CoA_acyltransferase"/>
</dbReference>
<organism evidence="2 3">
    <name type="scientific">Candidatus Borkfalkia avicola</name>
    <dbReference type="NCBI Taxonomy" id="2838503"/>
    <lineage>
        <taxon>Bacteria</taxon>
        <taxon>Bacillati</taxon>
        <taxon>Bacillota</taxon>
        <taxon>Clostridia</taxon>
        <taxon>Christensenellales</taxon>
        <taxon>Christensenellaceae</taxon>
        <taxon>Candidatus Borkfalkia</taxon>
    </lineage>
</organism>
<dbReference type="PANTHER" id="PTHR43328">
    <property type="entry name" value="ACETYLTRANSFERASE-RELATED"/>
    <property type="match status" value="1"/>
</dbReference>
<dbReference type="EMBL" id="DXCF01000030">
    <property type="protein sequence ID" value="HIZ09972.1"/>
    <property type="molecule type" value="Genomic_DNA"/>
</dbReference>